<dbReference type="Proteomes" id="UP001172386">
    <property type="component" value="Unassembled WGS sequence"/>
</dbReference>
<comment type="caution">
    <text evidence="1">The sequence shown here is derived from an EMBL/GenBank/DDBJ whole genome shotgun (WGS) entry which is preliminary data.</text>
</comment>
<accession>A0ACC3ADV9</accession>
<evidence type="ECO:0000313" key="2">
    <source>
        <dbReference type="Proteomes" id="UP001172386"/>
    </source>
</evidence>
<gene>
    <name evidence="1" type="ORF">H2198_002542</name>
</gene>
<keyword evidence="2" id="KW-1185">Reference proteome</keyword>
<dbReference type="EMBL" id="JAPDRQ010000031">
    <property type="protein sequence ID" value="KAJ9660424.1"/>
    <property type="molecule type" value="Genomic_DNA"/>
</dbReference>
<reference evidence="1" key="1">
    <citation type="submission" date="2022-10" db="EMBL/GenBank/DDBJ databases">
        <title>Culturing micro-colonial fungi from biological soil crusts in the Mojave desert and describing Neophaeococcomyces mojavensis, and introducing the new genera and species Taxawa tesnikishii.</title>
        <authorList>
            <person name="Kurbessoian T."/>
            <person name="Stajich J.E."/>
        </authorList>
    </citation>
    <scope>NUCLEOTIDE SEQUENCE</scope>
    <source>
        <strain evidence="1">JES_112</strain>
    </source>
</reference>
<organism evidence="1 2">
    <name type="scientific">Neophaeococcomyces mojaviensis</name>
    <dbReference type="NCBI Taxonomy" id="3383035"/>
    <lineage>
        <taxon>Eukaryota</taxon>
        <taxon>Fungi</taxon>
        <taxon>Dikarya</taxon>
        <taxon>Ascomycota</taxon>
        <taxon>Pezizomycotina</taxon>
        <taxon>Eurotiomycetes</taxon>
        <taxon>Chaetothyriomycetidae</taxon>
        <taxon>Chaetothyriales</taxon>
        <taxon>Chaetothyriales incertae sedis</taxon>
        <taxon>Neophaeococcomyces</taxon>
    </lineage>
</organism>
<sequence length="699" mass="76838">MGSHIYHGAWINWSHGPIIGATLTLGERNGGLLTAFIATFVTLVGAQLWRILTYLFHQARSRDTPQDGLYHQQQVIFRNTASPGSAAWNFIQQTWTWNGRAKLAFLRTVPWALFSFGYMALFTVLAVFSSDISKTPGSARIIIGDTCGYWANQGFDAEALKAYAARVSNNSLVSSSYARTCYGGSHDALSCSKFTKPSLKWTADTNATCPFASGTCIWNDKSAFKASSTMIDSLHDLGINSRESDRITFQKVATCAPLNAEEYVRKLKGGEESGKGIEGDTIFEFMFGPSISGLTGAIITNATYSYNTHTTMDNVGYKLDSEMYQPGSTSAGGWAPVKAINQTSADFNLMFLTANSIYYAEPVDDPMFSAHIGQDLSSVVAGATYYNADNYVAVMGCTDQYQICNPNNNQCSGLVGALQILTTIANDHQRIDFNTVQQAIASRIAITAQESSIHYQVFTRMGSALKASDILTNTLSQTLPVNQWQLEVGGWFDAGLAHIQLKTVEYATGPSNIGPGSYVQTPESDDTVGQAMCNSQMVNDTSDSMSFSILGMIILFVVGGFIIITAIWLDSIIGWFQMKFNIGTHARMAWLLDDKLQLHRFLNQELNLGQWIHEPNSMPKTKTSEEFPSLAVAQSLQMQERGGKTPYMAEQTTAYQGAPTPYQPTTYQPVQYQAPSYPAPNYQVYTRVTSEEVYERPKA</sequence>
<protein>
    <submittedName>
        <fullName evidence="1">Uncharacterized protein</fullName>
    </submittedName>
</protein>
<evidence type="ECO:0000313" key="1">
    <source>
        <dbReference type="EMBL" id="KAJ9660424.1"/>
    </source>
</evidence>
<name>A0ACC3ADV9_9EURO</name>
<proteinExistence type="predicted"/>